<dbReference type="EMBL" id="JAPFFL010000011">
    <property type="protein sequence ID" value="KAJ6694374.1"/>
    <property type="molecule type" value="Genomic_DNA"/>
</dbReference>
<comment type="caution">
    <text evidence="2">The sequence shown here is derived from an EMBL/GenBank/DDBJ whole genome shotgun (WGS) entry which is preliminary data.</text>
</comment>
<evidence type="ECO:0000256" key="1">
    <source>
        <dbReference type="SAM" id="MobiDB-lite"/>
    </source>
</evidence>
<accession>A0A9Q0PTW6</accession>
<feature type="region of interest" description="Disordered" evidence="1">
    <location>
        <begin position="126"/>
        <end position="148"/>
    </location>
</feature>
<protein>
    <submittedName>
        <fullName evidence="2">Uncharacterized protein</fullName>
    </submittedName>
</protein>
<evidence type="ECO:0000313" key="2">
    <source>
        <dbReference type="EMBL" id="KAJ6694374.1"/>
    </source>
</evidence>
<reference evidence="2" key="1">
    <citation type="submission" date="2022-11" db="EMBL/GenBank/DDBJ databases">
        <authorList>
            <person name="Hyden B.L."/>
            <person name="Feng K."/>
            <person name="Yates T."/>
            <person name="Jawdy S."/>
            <person name="Smart L.B."/>
            <person name="Muchero W."/>
        </authorList>
    </citation>
    <scope>NUCLEOTIDE SEQUENCE</scope>
    <source>
        <tissue evidence="2">Shoot tip</tissue>
    </source>
</reference>
<reference evidence="2" key="2">
    <citation type="journal article" date="2023" name="Int. J. Mol. Sci.">
        <title>De Novo Assembly and Annotation of 11 Diverse Shrub Willow (Salix) Genomes Reveals Novel Gene Organization in Sex-Linked Regions.</title>
        <authorList>
            <person name="Hyden B."/>
            <person name="Feng K."/>
            <person name="Yates T.B."/>
            <person name="Jawdy S."/>
            <person name="Cereghino C."/>
            <person name="Smart L.B."/>
            <person name="Muchero W."/>
        </authorList>
    </citation>
    <scope>NUCLEOTIDE SEQUENCE [LARGE SCALE GENOMIC DNA]</scope>
    <source>
        <tissue evidence="2">Shoot tip</tissue>
    </source>
</reference>
<organism evidence="2 3">
    <name type="scientific">Salix viminalis</name>
    <name type="common">Common osier</name>
    <name type="synonym">Basket willow</name>
    <dbReference type="NCBI Taxonomy" id="40686"/>
    <lineage>
        <taxon>Eukaryota</taxon>
        <taxon>Viridiplantae</taxon>
        <taxon>Streptophyta</taxon>
        <taxon>Embryophyta</taxon>
        <taxon>Tracheophyta</taxon>
        <taxon>Spermatophyta</taxon>
        <taxon>Magnoliopsida</taxon>
        <taxon>eudicotyledons</taxon>
        <taxon>Gunneridae</taxon>
        <taxon>Pentapetalae</taxon>
        <taxon>rosids</taxon>
        <taxon>fabids</taxon>
        <taxon>Malpighiales</taxon>
        <taxon>Salicaceae</taxon>
        <taxon>Saliceae</taxon>
        <taxon>Salix</taxon>
    </lineage>
</organism>
<dbReference type="AlphaFoldDB" id="A0A9Q0PTW6"/>
<evidence type="ECO:0000313" key="3">
    <source>
        <dbReference type="Proteomes" id="UP001151529"/>
    </source>
</evidence>
<proteinExistence type="predicted"/>
<gene>
    <name evidence="2" type="ORF">OIU85_005094</name>
</gene>
<feature type="compositionally biased region" description="Basic and acidic residues" evidence="1">
    <location>
        <begin position="7"/>
        <end position="18"/>
    </location>
</feature>
<name>A0A9Q0PTW6_SALVM</name>
<dbReference type="Proteomes" id="UP001151529">
    <property type="component" value="Chromosome 13"/>
</dbReference>
<keyword evidence="3" id="KW-1185">Reference proteome</keyword>
<sequence>MIVMLGSDEKRGPRRCGDGARGWAQVHTQVHEGAGLIASTGGTEDTRQSPGVCKYKSALVEKWLYLQEKCTFIFSPMKNRGFGVTRRPAEQMVASVQPESSQFFTPSARKLIGEQRRSALPTRLGHLSEKDAHAEGSVYSAAANASHN</sequence>
<feature type="region of interest" description="Disordered" evidence="1">
    <location>
        <begin position="1"/>
        <end position="20"/>
    </location>
</feature>